<keyword evidence="4" id="KW-1185">Reference proteome</keyword>
<evidence type="ECO:0000313" key="3">
    <source>
        <dbReference type="EMBL" id="TFI58488.1"/>
    </source>
</evidence>
<dbReference type="GO" id="GO:0000166">
    <property type="term" value="F:nucleotide binding"/>
    <property type="evidence" value="ECO:0007669"/>
    <property type="project" value="UniProtKB-KW"/>
</dbReference>
<dbReference type="Gene3D" id="3.50.50.60">
    <property type="entry name" value="FAD/NAD(P)-binding domain"/>
    <property type="match status" value="1"/>
</dbReference>
<feature type="binding site" evidence="2">
    <location>
        <position position="79"/>
    </location>
    <ligand>
        <name>7-chloro-L-tryptophan</name>
        <dbReference type="ChEBI" id="CHEBI:58713"/>
    </ligand>
</feature>
<dbReference type="OrthoDB" id="462203at2"/>
<sequence>MADGAVRSIVIVGGGTAGWMAAAAFARFLGPPFDIRLVESDEIGTVGVGEATIPQIRLFNDGLGIDEDEFLRATQGTFKLGIAFDGWRAPGQSYIHAFGSIGRPLGLIAFHHYWLRARAEGAAEGLWDYSPSALAANANRFARPNESGLPSGIAYAFHFDASLYAAYLRSYAEARGARRIEGRIADVARRGEDGFVEAVTLAGGQRIEGDFFVDCSGFRSLLLGEALETGFEDWSRWLPCDRALAVPCAPVRPLTPCTRATAKAAGWQWRIPLQHRTGNGYVYSSRHVSDDEAEATLLAGLDGEALAEPRRLRFVAGRRREAWRGNCVALGLAAGFLEPLESTSIHLVQAGIARLLQLLPGGAIDPSYAAEFNRQTAREWESIRDFLILHYHANGRDEPLWRACREMEIPASLTEKIALFRAGGRIFRTEEELFTEVGWLQVMLGQGIDPVSYHPLADRLAPEQLREFLSLASSHAGHVAGRMVDHADYVAQRCAAAPRR</sequence>
<keyword evidence="2" id="KW-0285">Flavoprotein</keyword>
<gene>
    <name evidence="3" type="ORF">E2493_09545</name>
</gene>
<name>A0A4Y8ZR32_9SPHN</name>
<organism evidence="3 4">
    <name type="scientific">Sphingomonas parva</name>
    <dbReference type="NCBI Taxonomy" id="2555898"/>
    <lineage>
        <taxon>Bacteria</taxon>
        <taxon>Pseudomonadati</taxon>
        <taxon>Pseudomonadota</taxon>
        <taxon>Alphaproteobacteria</taxon>
        <taxon>Sphingomonadales</taxon>
        <taxon>Sphingomonadaceae</taxon>
        <taxon>Sphingomonas</taxon>
    </lineage>
</organism>
<feature type="active site" evidence="1">
    <location>
        <position position="79"/>
    </location>
</feature>
<comment type="caution">
    <text evidence="3">The sequence shown here is derived from an EMBL/GenBank/DDBJ whole genome shotgun (WGS) entry which is preliminary data.</text>
</comment>
<dbReference type="Proteomes" id="UP000298213">
    <property type="component" value="Unassembled WGS sequence"/>
</dbReference>
<dbReference type="InterPro" id="IPR006905">
    <property type="entry name" value="Flavin_halogenase"/>
</dbReference>
<feature type="binding site" evidence="2">
    <location>
        <position position="332"/>
    </location>
    <ligand>
        <name>FAD</name>
        <dbReference type="ChEBI" id="CHEBI:57692"/>
    </ligand>
</feature>
<evidence type="ECO:0000313" key="4">
    <source>
        <dbReference type="Proteomes" id="UP000298213"/>
    </source>
</evidence>
<feature type="binding site" evidence="2">
    <location>
        <position position="341"/>
    </location>
    <ligand>
        <name>L-tryptophan</name>
        <dbReference type="ChEBI" id="CHEBI:57912"/>
    </ligand>
</feature>
<evidence type="ECO:0000256" key="2">
    <source>
        <dbReference type="PIRSR" id="PIRSR011396-2"/>
    </source>
</evidence>
<dbReference type="SUPFAM" id="SSF51905">
    <property type="entry name" value="FAD/NAD(P)-binding domain"/>
    <property type="match status" value="1"/>
</dbReference>
<dbReference type="PANTHER" id="PTHR43747:SF4">
    <property type="entry name" value="FLAVIN-DEPENDENT TRYPTOPHAN HALOGENASE"/>
    <property type="match status" value="1"/>
</dbReference>
<dbReference type="Pfam" id="PF04820">
    <property type="entry name" value="Trp_halogenase"/>
    <property type="match status" value="1"/>
</dbReference>
<proteinExistence type="predicted"/>
<accession>A0A4Y8ZR32</accession>
<dbReference type="InterPro" id="IPR036188">
    <property type="entry name" value="FAD/NAD-bd_sf"/>
</dbReference>
<keyword evidence="2" id="KW-0274">FAD</keyword>
<dbReference type="EMBL" id="SPDV01000015">
    <property type="protein sequence ID" value="TFI58488.1"/>
    <property type="molecule type" value="Genomic_DNA"/>
</dbReference>
<evidence type="ECO:0000256" key="1">
    <source>
        <dbReference type="PIRSR" id="PIRSR011396-1"/>
    </source>
</evidence>
<keyword evidence="2" id="KW-0547">Nucleotide-binding</keyword>
<dbReference type="PANTHER" id="PTHR43747">
    <property type="entry name" value="FAD-BINDING PROTEIN"/>
    <property type="match status" value="1"/>
</dbReference>
<protein>
    <submittedName>
        <fullName evidence="3">Tryptophan 7-halogenase</fullName>
    </submittedName>
</protein>
<feature type="binding site" evidence="2">
    <location>
        <begin position="14"/>
        <end position="17"/>
    </location>
    <ligand>
        <name>FAD</name>
        <dbReference type="ChEBI" id="CHEBI:57692"/>
    </ligand>
</feature>
<dbReference type="AlphaFoldDB" id="A0A4Y8ZR32"/>
<dbReference type="InterPro" id="IPR050816">
    <property type="entry name" value="Flavin-dep_Halogenase_NPB"/>
</dbReference>
<feature type="binding site" evidence="2">
    <location>
        <position position="345"/>
    </location>
    <ligand>
        <name>FAD</name>
        <dbReference type="ChEBI" id="CHEBI:57692"/>
    </ligand>
</feature>
<dbReference type="PIRSF" id="PIRSF011396">
    <property type="entry name" value="Trp_halogenase"/>
    <property type="match status" value="1"/>
</dbReference>
<reference evidence="3 4" key="1">
    <citation type="submission" date="2019-03" db="EMBL/GenBank/DDBJ databases">
        <title>Genome sequence of Sphingomonas sp. 17J27-24.</title>
        <authorList>
            <person name="Kim M."/>
            <person name="Maeng S."/>
            <person name="Sathiyaraj S."/>
        </authorList>
    </citation>
    <scope>NUCLEOTIDE SEQUENCE [LARGE SCALE GENOMIC DNA]</scope>
    <source>
        <strain evidence="3 4">17J27-24</strain>
    </source>
</reference>
<dbReference type="GO" id="GO:0004497">
    <property type="term" value="F:monooxygenase activity"/>
    <property type="evidence" value="ECO:0007669"/>
    <property type="project" value="InterPro"/>
</dbReference>
<dbReference type="InterPro" id="IPR033856">
    <property type="entry name" value="Trp_halogen"/>
</dbReference>
<dbReference type="RefSeq" id="WP_135086117.1">
    <property type="nucleotide sequence ID" value="NZ_SPDV01000015.1"/>
</dbReference>